<keyword evidence="1" id="KW-0805">Transcription regulation</keyword>
<protein>
    <submittedName>
        <fullName evidence="6">WHG domain-containing protein</fullName>
    </submittedName>
</protein>
<dbReference type="EMBL" id="SOFS01000018">
    <property type="protein sequence ID" value="TFC20830.1"/>
    <property type="molecule type" value="Genomic_DNA"/>
</dbReference>
<dbReference type="SUPFAM" id="SSF48498">
    <property type="entry name" value="Tetracyclin repressor-like, C-terminal domain"/>
    <property type="match status" value="1"/>
</dbReference>
<evidence type="ECO:0000256" key="4">
    <source>
        <dbReference type="PROSITE-ProRule" id="PRU00335"/>
    </source>
</evidence>
<feature type="DNA-binding region" description="H-T-H motif" evidence="4">
    <location>
        <begin position="28"/>
        <end position="47"/>
    </location>
</feature>
<sequence>MPRVGLTRDRVAEEAAVMADEVGLNSLTLAALAARLGVRQPSLYKHIDSMAGLHRDIAVHAKRDMGEVLARASVGRSGADAISAMSHAYRQWALQHPARYEAANRMPAPGDLEDEAVSLAIVQLISDVLTAYHLEGDDAIDAIRAFRSTLHGFISFETGGSFAMSADINRSFERLVHGFIVALTQWTDTSTPQPGR</sequence>
<gene>
    <name evidence="6" type="ORF">E3O46_07800</name>
</gene>
<name>A0ABY2IRH3_9MICO</name>
<dbReference type="Gene3D" id="1.10.357.10">
    <property type="entry name" value="Tetracycline Repressor, domain 2"/>
    <property type="match status" value="1"/>
</dbReference>
<dbReference type="Gene3D" id="1.10.10.60">
    <property type="entry name" value="Homeodomain-like"/>
    <property type="match status" value="1"/>
</dbReference>
<evidence type="ECO:0000256" key="2">
    <source>
        <dbReference type="ARBA" id="ARBA00023125"/>
    </source>
</evidence>
<evidence type="ECO:0000313" key="7">
    <source>
        <dbReference type="Proteomes" id="UP000297604"/>
    </source>
</evidence>
<accession>A0ABY2IRH3</accession>
<reference evidence="6 7" key="1">
    <citation type="submission" date="2019-03" db="EMBL/GenBank/DDBJ databases">
        <title>Genomics of glacier-inhabiting Cryobacterium strains.</title>
        <authorList>
            <person name="Liu Q."/>
            <person name="Xin Y.-H."/>
        </authorList>
    </citation>
    <scope>NUCLEOTIDE SEQUENCE [LARGE SCALE GENOMIC DNA]</scope>
    <source>
        <strain evidence="6 7">MDB1-5</strain>
    </source>
</reference>
<keyword evidence="2 4" id="KW-0238">DNA-binding</keyword>
<dbReference type="Proteomes" id="UP000297604">
    <property type="component" value="Unassembled WGS sequence"/>
</dbReference>
<dbReference type="SUPFAM" id="SSF46689">
    <property type="entry name" value="Homeodomain-like"/>
    <property type="match status" value="1"/>
</dbReference>
<dbReference type="Pfam" id="PF13305">
    <property type="entry name" value="TetR_C_33"/>
    <property type="match status" value="1"/>
</dbReference>
<proteinExistence type="predicted"/>
<keyword evidence="3" id="KW-0804">Transcription</keyword>
<dbReference type="InterPro" id="IPR001647">
    <property type="entry name" value="HTH_TetR"/>
</dbReference>
<evidence type="ECO:0000259" key="5">
    <source>
        <dbReference type="PROSITE" id="PS50977"/>
    </source>
</evidence>
<evidence type="ECO:0000256" key="1">
    <source>
        <dbReference type="ARBA" id="ARBA00023015"/>
    </source>
</evidence>
<feature type="domain" description="HTH tetR-type" evidence="5">
    <location>
        <begin position="5"/>
        <end position="65"/>
    </location>
</feature>
<keyword evidence="7" id="KW-1185">Reference proteome</keyword>
<comment type="caution">
    <text evidence="6">The sequence shown here is derived from an EMBL/GenBank/DDBJ whole genome shotgun (WGS) entry which is preliminary data.</text>
</comment>
<dbReference type="InterPro" id="IPR009057">
    <property type="entry name" value="Homeodomain-like_sf"/>
</dbReference>
<dbReference type="InterPro" id="IPR036271">
    <property type="entry name" value="Tet_transcr_reg_TetR-rel_C_sf"/>
</dbReference>
<organism evidence="6 7">
    <name type="scientific">Cryobacterium glucosi</name>
    <dbReference type="NCBI Taxonomy" id="1259175"/>
    <lineage>
        <taxon>Bacteria</taxon>
        <taxon>Bacillati</taxon>
        <taxon>Actinomycetota</taxon>
        <taxon>Actinomycetes</taxon>
        <taxon>Micrococcales</taxon>
        <taxon>Microbacteriaceae</taxon>
        <taxon>Cryobacterium</taxon>
    </lineage>
</organism>
<dbReference type="PROSITE" id="PS50977">
    <property type="entry name" value="HTH_TETR_2"/>
    <property type="match status" value="1"/>
</dbReference>
<evidence type="ECO:0000256" key="3">
    <source>
        <dbReference type="ARBA" id="ARBA00023163"/>
    </source>
</evidence>
<evidence type="ECO:0000313" key="6">
    <source>
        <dbReference type="EMBL" id="TFC20830.1"/>
    </source>
</evidence>
<dbReference type="Pfam" id="PF00440">
    <property type="entry name" value="TetR_N"/>
    <property type="match status" value="1"/>
</dbReference>
<dbReference type="InterPro" id="IPR025996">
    <property type="entry name" value="MT1864/Rv1816-like_C"/>
</dbReference>